<comment type="caution">
    <text evidence="1">The sequence shown here is derived from an EMBL/GenBank/DDBJ whole genome shotgun (WGS) entry which is preliminary data.</text>
</comment>
<organism evidence="1 2">
    <name type="scientific">Streptomyces solicavernae</name>
    <dbReference type="NCBI Taxonomy" id="3043614"/>
    <lineage>
        <taxon>Bacteria</taxon>
        <taxon>Bacillati</taxon>
        <taxon>Actinomycetota</taxon>
        <taxon>Actinomycetes</taxon>
        <taxon>Kitasatosporales</taxon>
        <taxon>Streptomycetaceae</taxon>
        <taxon>Streptomyces</taxon>
    </lineage>
</organism>
<evidence type="ECO:0000313" key="2">
    <source>
        <dbReference type="Proteomes" id="UP001224661"/>
    </source>
</evidence>
<name>A0ABT6S1V4_9ACTN</name>
<dbReference type="Proteomes" id="UP001224661">
    <property type="component" value="Unassembled WGS sequence"/>
</dbReference>
<dbReference type="RefSeq" id="WP_282517162.1">
    <property type="nucleotide sequence ID" value="NZ_JASCIR010000061.1"/>
</dbReference>
<dbReference type="EMBL" id="JASCIR010000061">
    <property type="protein sequence ID" value="MDI3390676.1"/>
    <property type="molecule type" value="Genomic_DNA"/>
</dbReference>
<accession>A0ABT6S1V4</accession>
<keyword evidence="2" id="KW-1185">Reference proteome</keyword>
<reference evidence="1 2" key="1">
    <citation type="submission" date="2023-05" db="EMBL/GenBank/DDBJ databases">
        <title>Draft genome sequence of Streptomyces sp. B-S-A8 isolated from a cave soil in Thailand.</title>
        <authorList>
            <person name="Chamroensaksri N."/>
            <person name="Muangham S."/>
        </authorList>
    </citation>
    <scope>NUCLEOTIDE SEQUENCE [LARGE SCALE GENOMIC DNA]</scope>
    <source>
        <strain evidence="1 2">B-S-A8</strain>
    </source>
</reference>
<protein>
    <submittedName>
        <fullName evidence="1">Uncharacterized protein</fullName>
    </submittedName>
</protein>
<proteinExistence type="predicted"/>
<gene>
    <name evidence="1" type="ORF">QIS99_31445</name>
</gene>
<sequence>MDDATRRKRLRAEAERYGASPVGIERAVELIAAVQERDRADYRANFGGELTLDQWLDGYGTDGLDQLLAYAAEKAGLDQHDSDAMRRIVTSAALGEQRDTAAEEDDDQEGFIIGDHPEHGWIVDGPYDNSVAAVLDLFGFVYDAALGTHHIPDGVDPIGALHRVVPALQELGANFVILGGQAAAEAACASEDDDH</sequence>
<evidence type="ECO:0000313" key="1">
    <source>
        <dbReference type="EMBL" id="MDI3390676.1"/>
    </source>
</evidence>